<name>A0A0D7X2L5_9BACL</name>
<dbReference type="CDD" id="cd21809">
    <property type="entry name" value="ABC-2_lan_permease-like"/>
    <property type="match status" value="1"/>
</dbReference>
<protein>
    <submittedName>
        <fullName evidence="2">Membrane protein</fullName>
    </submittedName>
</protein>
<organism evidence="2 3">
    <name type="scientific">Paenibacillus terrae</name>
    <dbReference type="NCBI Taxonomy" id="159743"/>
    <lineage>
        <taxon>Bacteria</taxon>
        <taxon>Bacillati</taxon>
        <taxon>Bacillota</taxon>
        <taxon>Bacilli</taxon>
        <taxon>Bacillales</taxon>
        <taxon>Paenibacillaceae</taxon>
        <taxon>Paenibacillus</taxon>
    </lineage>
</organism>
<feature type="transmembrane region" description="Helical" evidence="1">
    <location>
        <begin position="45"/>
        <end position="75"/>
    </location>
</feature>
<dbReference type="Proteomes" id="UP000032534">
    <property type="component" value="Unassembled WGS sequence"/>
</dbReference>
<dbReference type="RefSeq" id="WP_044646275.1">
    <property type="nucleotide sequence ID" value="NZ_JTHP01000019.1"/>
</dbReference>
<dbReference type="PATRIC" id="fig|159743.3.peg.2583"/>
<evidence type="ECO:0000256" key="1">
    <source>
        <dbReference type="SAM" id="Phobius"/>
    </source>
</evidence>
<keyword evidence="1" id="KW-1133">Transmembrane helix</keyword>
<feature type="transmembrane region" description="Helical" evidence="1">
    <location>
        <begin position="96"/>
        <end position="121"/>
    </location>
</feature>
<accession>A0A0D7X2L5</accession>
<evidence type="ECO:0000313" key="2">
    <source>
        <dbReference type="EMBL" id="KJD45479.1"/>
    </source>
</evidence>
<gene>
    <name evidence="2" type="ORF">QD47_11575</name>
</gene>
<keyword evidence="3" id="KW-1185">Reference proteome</keyword>
<feature type="transmembrane region" description="Helical" evidence="1">
    <location>
        <begin position="168"/>
        <end position="188"/>
    </location>
</feature>
<keyword evidence="1" id="KW-0812">Transmembrane</keyword>
<sequence>MFGGYVRLLSVERLKIAKSPVWLLALVSPAIAVLIGLLSNPGGNWLALLSSMLTVHALLFMPMLTAVFASMVCRFEHGGGGWKQLLSLPLSRTSLYAAKLTMIMALVGLTQLLFGGALLGVGAVQDMNGPIPWSVIAQSLLAGWVACLPLAALQLMVSFLWSSFAAPLALNFVFTVPNILVANSQTYGPYYPWVQPVLAMMPAGRDSFGAFIVPADTLITVVLGSFAVFGIAGLTVFRRKEI</sequence>
<reference evidence="2 3" key="1">
    <citation type="submission" date="2014-11" db="EMBL/GenBank/DDBJ databases">
        <title>Draft Genome Sequences of Paenibacillus polymyxa NRRL B-30509 and Paenibacillus terrae NRRL B-30644, Strains from a Poultry Environment that Produce Tridecaptin A and Paenicidins.</title>
        <authorList>
            <person name="van Belkum M.J."/>
            <person name="Lohans C.T."/>
            <person name="Vederas J.C."/>
        </authorList>
    </citation>
    <scope>NUCLEOTIDE SEQUENCE [LARGE SCALE GENOMIC DNA]</scope>
    <source>
        <strain evidence="2 3">NRRL B-30644</strain>
    </source>
</reference>
<dbReference type="Pfam" id="PF12730">
    <property type="entry name" value="ABC2_membrane_4"/>
    <property type="match status" value="1"/>
</dbReference>
<proteinExistence type="predicted"/>
<comment type="caution">
    <text evidence="2">The sequence shown here is derived from an EMBL/GenBank/DDBJ whole genome shotgun (WGS) entry which is preliminary data.</text>
</comment>
<dbReference type="OrthoDB" id="9781996at2"/>
<feature type="transmembrane region" description="Helical" evidence="1">
    <location>
        <begin position="21"/>
        <end position="39"/>
    </location>
</feature>
<keyword evidence="1" id="KW-0472">Membrane</keyword>
<feature type="transmembrane region" description="Helical" evidence="1">
    <location>
        <begin position="141"/>
        <end position="161"/>
    </location>
</feature>
<feature type="transmembrane region" description="Helical" evidence="1">
    <location>
        <begin position="208"/>
        <end position="237"/>
    </location>
</feature>
<dbReference type="AlphaFoldDB" id="A0A0D7X2L5"/>
<evidence type="ECO:0000313" key="3">
    <source>
        <dbReference type="Proteomes" id="UP000032534"/>
    </source>
</evidence>
<dbReference type="EMBL" id="JTHP01000019">
    <property type="protein sequence ID" value="KJD45479.1"/>
    <property type="molecule type" value="Genomic_DNA"/>
</dbReference>